<sequence length="83" mass="8658">MRKKVIALIIAAAFGIMVAVTGCESKGPAEKAGEEIDQSAESIKEAVEEAGDEITGEGPAEKAGEKIDETVNDLQEAAEPQNE</sequence>
<dbReference type="PROSITE" id="PS51257">
    <property type="entry name" value="PROKAR_LIPOPROTEIN"/>
    <property type="match status" value="1"/>
</dbReference>
<feature type="region of interest" description="Disordered" evidence="1">
    <location>
        <begin position="26"/>
        <end position="66"/>
    </location>
</feature>
<keyword evidence="4" id="KW-1185">Reference proteome</keyword>
<evidence type="ECO:0000313" key="4">
    <source>
        <dbReference type="Proteomes" id="UP000014977"/>
    </source>
</evidence>
<gene>
    <name evidence="3" type="ORF">dsmv_1607</name>
</gene>
<feature type="signal peptide" evidence="2">
    <location>
        <begin position="1"/>
        <end position="19"/>
    </location>
</feature>
<name>S7TZ74_DESML</name>
<evidence type="ECO:0000313" key="3">
    <source>
        <dbReference type="EMBL" id="EPR42481.1"/>
    </source>
</evidence>
<reference evidence="3 4" key="1">
    <citation type="journal article" date="2013" name="Genome Announc.">
        <title>Draft genome sequences for three mercury-methylating, sulfate-reducing bacteria.</title>
        <authorList>
            <person name="Brown S.D."/>
            <person name="Hurt R.A.Jr."/>
            <person name="Gilmour C.C."/>
            <person name="Elias D.A."/>
        </authorList>
    </citation>
    <scope>NUCLEOTIDE SEQUENCE [LARGE SCALE GENOMIC DNA]</scope>
    <source>
        <strain evidence="3 4">DSM 2059</strain>
    </source>
</reference>
<dbReference type="RefSeq" id="WP_020875991.1">
    <property type="nucleotide sequence ID" value="NZ_ATHJ01000065.1"/>
</dbReference>
<dbReference type="AlphaFoldDB" id="S7TZ74"/>
<proteinExistence type="predicted"/>
<comment type="caution">
    <text evidence="3">The sequence shown here is derived from an EMBL/GenBank/DDBJ whole genome shotgun (WGS) entry which is preliminary data.</text>
</comment>
<keyword evidence="2" id="KW-0732">Signal</keyword>
<dbReference type="Proteomes" id="UP000014977">
    <property type="component" value="Unassembled WGS sequence"/>
</dbReference>
<protein>
    <submittedName>
        <fullName evidence="3">Uncharacterized protein</fullName>
    </submittedName>
</protein>
<dbReference type="eggNOG" id="ENOG5033AM4">
    <property type="taxonomic scope" value="Bacteria"/>
</dbReference>
<dbReference type="OrthoDB" id="5461124at2"/>
<feature type="chain" id="PRO_5011706131" evidence="2">
    <location>
        <begin position="20"/>
        <end position="83"/>
    </location>
</feature>
<evidence type="ECO:0000256" key="2">
    <source>
        <dbReference type="SAM" id="SignalP"/>
    </source>
</evidence>
<organism evidence="3 4">
    <name type="scientific">Desulfococcus multivorans DSM 2059</name>
    <dbReference type="NCBI Taxonomy" id="1121405"/>
    <lineage>
        <taxon>Bacteria</taxon>
        <taxon>Pseudomonadati</taxon>
        <taxon>Thermodesulfobacteriota</taxon>
        <taxon>Desulfobacteria</taxon>
        <taxon>Desulfobacterales</taxon>
        <taxon>Desulfococcaceae</taxon>
        <taxon>Desulfococcus</taxon>
    </lineage>
</organism>
<evidence type="ECO:0000256" key="1">
    <source>
        <dbReference type="SAM" id="MobiDB-lite"/>
    </source>
</evidence>
<dbReference type="STRING" id="897.B2D07_07385"/>
<accession>S7TZ74</accession>
<dbReference type="EMBL" id="ATHJ01000065">
    <property type="protein sequence ID" value="EPR42481.1"/>
    <property type="molecule type" value="Genomic_DNA"/>
</dbReference>